<evidence type="ECO:0000259" key="1">
    <source>
        <dbReference type="Pfam" id="PF00561"/>
    </source>
</evidence>
<dbReference type="Pfam" id="PF00561">
    <property type="entry name" value="Abhydrolase_1"/>
    <property type="match status" value="1"/>
</dbReference>
<dbReference type="AlphaFoldDB" id="A0A8J3ZY49"/>
<dbReference type="InterPro" id="IPR000073">
    <property type="entry name" value="AB_hydrolase_1"/>
</dbReference>
<organism evidence="2 3">
    <name type="scientific">Virgisporangium ochraceum</name>
    <dbReference type="NCBI Taxonomy" id="65505"/>
    <lineage>
        <taxon>Bacteria</taxon>
        <taxon>Bacillati</taxon>
        <taxon>Actinomycetota</taxon>
        <taxon>Actinomycetes</taxon>
        <taxon>Micromonosporales</taxon>
        <taxon>Micromonosporaceae</taxon>
        <taxon>Virgisporangium</taxon>
    </lineage>
</organism>
<dbReference type="Gene3D" id="3.40.50.1820">
    <property type="entry name" value="alpha/beta hydrolase"/>
    <property type="match status" value="1"/>
</dbReference>
<reference evidence="2" key="1">
    <citation type="submission" date="2021-01" db="EMBL/GenBank/DDBJ databases">
        <title>Whole genome shotgun sequence of Virgisporangium ochraceum NBRC 16418.</title>
        <authorList>
            <person name="Komaki H."/>
            <person name="Tamura T."/>
        </authorList>
    </citation>
    <scope>NUCLEOTIDE SEQUENCE</scope>
    <source>
        <strain evidence="2">NBRC 16418</strain>
    </source>
</reference>
<proteinExistence type="predicted"/>
<sequence>MTGTTITLWQAGTAEVAYTDSGGTGPTVLLIHGGGLADWLTPLAAAPALAGHRVVRMVRAGYTDAPMTPGLSVADHAGHVAALLRHLDAGPVHVVAYSSGATIGLQFALDHPHLVHSVTLCEPPLLDTLAAPADVDLLRTTLGPMIGAVMEATARGDLPTAFDTFMAAVCGPHYRRVVADTLGPGVLEHAENRCAPFFAGEIPAVAAWTLDRAGLARLAAPVLLVRGGDSPPLVHRLVAHLADLTPTATVATVAGANHLMPLTHTAELADLVAAVIAGAVTVRS</sequence>
<protein>
    <recommendedName>
        <fullName evidence="1">AB hydrolase-1 domain-containing protein</fullName>
    </recommendedName>
</protein>
<dbReference type="RefSeq" id="WP_203932095.1">
    <property type="nucleotide sequence ID" value="NZ_BOPH01000098.1"/>
</dbReference>
<dbReference type="GO" id="GO:0016020">
    <property type="term" value="C:membrane"/>
    <property type="evidence" value="ECO:0007669"/>
    <property type="project" value="TreeGrafter"/>
</dbReference>
<name>A0A8J3ZY49_9ACTN</name>
<dbReference type="EMBL" id="BOPH01000098">
    <property type="protein sequence ID" value="GIJ72242.1"/>
    <property type="molecule type" value="Genomic_DNA"/>
</dbReference>
<dbReference type="PANTHER" id="PTHR43798">
    <property type="entry name" value="MONOACYLGLYCEROL LIPASE"/>
    <property type="match status" value="1"/>
</dbReference>
<dbReference type="InterPro" id="IPR050266">
    <property type="entry name" value="AB_hydrolase_sf"/>
</dbReference>
<comment type="caution">
    <text evidence="2">The sequence shown here is derived from an EMBL/GenBank/DDBJ whole genome shotgun (WGS) entry which is preliminary data.</text>
</comment>
<evidence type="ECO:0000313" key="3">
    <source>
        <dbReference type="Proteomes" id="UP000635606"/>
    </source>
</evidence>
<keyword evidence="3" id="KW-1185">Reference proteome</keyword>
<dbReference type="GO" id="GO:0003824">
    <property type="term" value="F:catalytic activity"/>
    <property type="evidence" value="ECO:0007669"/>
    <property type="project" value="UniProtKB-ARBA"/>
</dbReference>
<accession>A0A8J3ZY49</accession>
<dbReference type="InterPro" id="IPR029058">
    <property type="entry name" value="AB_hydrolase_fold"/>
</dbReference>
<dbReference type="PANTHER" id="PTHR43798:SF33">
    <property type="entry name" value="HYDROLASE, PUTATIVE (AFU_ORTHOLOGUE AFUA_2G14860)-RELATED"/>
    <property type="match status" value="1"/>
</dbReference>
<dbReference type="Proteomes" id="UP000635606">
    <property type="component" value="Unassembled WGS sequence"/>
</dbReference>
<gene>
    <name evidence="2" type="ORF">Voc01_071590</name>
</gene>
<feature type="domain" description="AB hydrolase-1" evidence="1">
    <location>
        <begin position="26"/>
        <end position="264"/>
    </location>
</feature>
<dbReference type="SUPFAM" id="SSF53474">
    <property type="entry name" value="alpha/beta-Hydrolases"/>
    <property type="match status" value="1"/>
</dbReference>
<evidence type="ECO:0000313" key="2">
    <source>
        <dbReference type="EMBL" id="GIJ72242.1"/>
    </source>
</evidence>